<name>A0AAV3XNE0_9CYAN</name>
<dbReference type="InterPro" id="IPR035994">
    <property type="entry name" value="Nucleoside_phosphorylase_sf"/>
</dbReference>
<protein>
    <recommendedName>
        <fullName evidence="1">Nucleoside phosphorylase domain-containing protein</fullName>
    </recommendedName>
</protein>
<dbReference type="GO" id="GO:0005829">
    <property type="term" value="C:cytosol"/>
    <property type="evidence" value="ECO:0007669"/>
    <property type="project" value="TreeGrafter"/>
</dbReference>
<dbReference type="Proteomes" id="UP001050975">
    <property type="component" value="Unassembled WGS sequence"/>
</dbReference>
<dbReference type="GO" id="GO:0019284">
    <property type="term" value="P:L-methionine salvage from S-adenosylmethionine"/>
    <property type="evidence" value="ECO:0007669"/>
    <property type="project" value="TreeGrafter"/>
</dbReference>
<keyword evidence="3" id="KW-1185">Reference proteome</keyword>
<dbReference type="EMBL" id="BLAY01000283">
    <property type="protein sequence ID" value="GET44044.1"/>
    <property type="molecule type" value="Genomic_DNA"/>
</dbReference>
<dbReference type="GO" id="GO:0008782">
    <property type="term" value="F:adenosylhomocysteine nucleosidase activity"/>
    <property type="evidence" value="ECO:0007669"/>
    <property type="project" value="TreeGrafter"/>
</dbReference>
<dbReference type="PANTHER" id="PTHR46832:SF1">
    <property type="entry name" value="5'-METHYLTHIOADENOSINE_S-ADENOSYLHOMOCYSTEINE NUCLEOSIDASE"/>
    <property type="match status" value="1"/>
</dbReference>
<proteinExistence type="predicted"/>
<dbReference type="GO" id="GO:0009116">
    <property type="term" value="P:nucleoside metabolic process"/>
    <property type="evidence" value="ECO:0007669"/>
    <property type="project" value="InterPro"/>
</dbReference>
<dbReference type="AlphaFoldDB" id="A0AAV3XNE0"/>
<dbReference type="Pfam" id="PF01048">
    <property type="entry name" value="PNP_UDP_1"/>
    <property type="match status" value="1"/>
</dbReference>
<dbReference type="PANTHER" id="PTHR46832">
    <property type="entry name" value="5'-METHYLTHIOADENOSINE/S-ADENOSYLHOMOCYSTEINE NUCLEOSIDASE"/>
    <property type="match status" value="1"/>
</dbReference>
<dbReference type="Gene3D" id="3.40.50.1580">
    <property type="entry name" value="Nucleoside phosphorylase domain"/>
    <property type="match status" value="1"/>
</dbReference>
<feature type="domain" description="Nucleoside phosphorylase" evidence="1">
    <location>
        <begin position="64"/>
        <end position="191"/>
    </location>
</feature>
<gene>
    <name evidence="2" type="ORF">MiSe_88700</name>
</gene>
<dbReference type="SUPFAM" id="SSF53167">
    <property type="entry name" value="Purine and uridine phosphorylases"/>
    <property type="match status" value="1"/>
</dbReference>
<accession>A0AAV3XNE0</accession>
<dbReference type="RefSeq" id="WP_226593500.1">
    <property type="nucleotide sequence ID" value="NZ_BLAY01000283.1"/>
</dbReference>
<evidence type="ECO:0000313" key="2">
    <source>
        <dbReference type="EMBL" id="GET44044.1"/>
    </source>
</evidence>
<organism evidence="2 3">
    <name type="scientific">Microseira wollei NIES-4236</name>
    <dbReference type="NCBI Taxonomy" id="2530354"/>
    <lineage>
        <taxon>Bacteria</taxon>
        <taxon>Bacillati</taxon>
        <taxon>Cyanobacteriota</taxon>
        <taxon>Cyanophyceae</taxon>
        <taxon>Oscillatoriophycideae</taxon>
        <taxon>Aerosakkonematales</taxon>
        <taxon>Aerosakkonemataceae</taxon>
        <taxon>Microseira</taxon>
    </lineage>
</organism>
<evidence type="ECO:0000259" key="1">
    <source>
        <dbReference type="Pfam" id="PF01048"/>
    </source>
</evidence>
<reference evidence="2" key="1">
    <citation type="submission" date="2019-10" db="EMBL/GenBank/DDBJ databases">
        <title>Draft genome sequece of Microseira wollei NIES-4236.</title>
        <authorList>
            <person name="Yamaguchi H."/>
            <person name="Suzuki S."/>
            <person name="Kawachi M."/>
        </authorList>
    </citation>
    <scope>NUCLEOTIDE SEQUENCE</scope>
    <source>
        <strain evidence="2">NIES-4236</strain>
    </source>
</reference>
<comment type="caution">
    <text evidence="2">The sequence shown here is derived from an EMBL/GenBank/DDBJ whole genome shotgun (WGS) entry which is preliminary data.</text>
</comment>
<dbReference type="GO" id="GO:0008930">
    <property type="term" value="F:methylthioadenosine nucleosidase activity"/>
    <property type="evidence" value="ECO:0007669"/>
    <property type="project" value="TreeGrafter"/>
</dbReference>
<sequence>MVESNLISAILVAQGPEYKAVCRGLSRVSTPTPPVLPVPMGPLPLTQYLENLQNTGHFFHPQSRILLMGLCGSLTPSHKVGDVVLYKSCVKRWDEVRDEKDLPLIPPTLPQPLNCDRYLTSQIHRKLSQKAAIVKALTSDRFVGAAASKRLLSQIYQADVIDMEGFAALEMLSQAGIAVAMVRVISDDCDRDMPDLSSALSPNGSLQLLPLAIGMIRQPFAAKRLIQGSLRGLRVLQEVTAGLFANC</sequence>
<evidence type="ECO:0000313" key="3">
    <source>
        <dbReference type="Proteomes" id="UP001050975"/>
    </source>
</evidence>
<dbReference type="InterPro" id="IPR000845">
    <property type="entry name" value="Nucleoside_phosphorylase_d"/>
</dbReference>